<name>A0A0K2ZUA6_9XANT</name>
<keyword evidence="6" id="KW-0408">Iron</keyword>
<evidence type="ECO:0000256" key="7">
    <source>
        <dbReference type="ARBA" id="ARBA00023065"/>
    </source>
</evidence>
<dbReference type="PANTHER" id="PTHR32552">
    <property type="entry name" value="FERRICHROME IRON RECEPTOR-RELATED"/>
    <property type="match status" value="1"/>
</dbReference>
<dbReference type="InterPro" id="IPR000531">
    <property type="entry name" value="Beta-barrel_TonB"/>
</dbReference>
<organism evidence="12 13">
    <name type="scientific">Xanthomonas graminis pv. phlei</name>
    <dbReference type="NCBI Taxonomy" id="487906"/>
    <lineage>
        <taxon>Bacteria</taxon>
        <taxon>Pseudomonadati</taxon>
        <taxon>Pseudomonadota</taxon>
        <taxon>Gammaproteobacteria</taxon>
        <taxon>Lysobacterales</taxon>
        <taxon>Lysobacteraceae</taxon>
        <taxon>Xanthomonas</taxon>
        <taxon>Xanthomonas translucens group</taxon>
        <taxon>Xanthomonas graminis</taxon>
    </lineage>
</organism>
<dbReference type="Pfam" id="PF00593">
    <property type="entry name" value="TonB_dep_Rec_b-barrel"/>
    <property type="match status" value="1"/>
</dbReference>
<proteinExistence type="predicted"/>
<sequence length="237" mass="26023">MPSATAPLTVAAPETVDSYEIGIKSDLFDKRARISFDIYDFQVKNQQLTAVGGTSNDVRLLNADKSKARGAEFDFEALLTQNLRVTLGGAYNWTRIEDPTLSVGVCRTCTVTDPLNASGNAIIDGNVLPQAAKWMGNATLRYGIPVGDDAEFFFYTDWSYRSAINFFLYDSREFVGQPLLEGGAKIGYTWGAGAYEVSVFCRNCTNQIRATGAIDFNNLTGFINDPRIVGAQFRANF</sequence>
<keyword evidence="4" id="KW-0410">Iron transport</keyword>
<evidence type="ECO:0000256" key="4">
    <source>
        <dbReference type="ARBA" id="ARBA00022496"/>
    </source>
</evidence>
<dbReference type="SUPFAM" id="SSF56935">
    <property type="entry name" value="Porins"/>
    <property type="match status" value="1"/>
</dbReference>
<evidence type="ECO:0000313" key="12">
    <source>
        <dbReference type="EMBL" id="CTP88597.1"/>
    </source>
</evidence>
<evidence type="ECO:0000256" key="2">
    <source>
        <dbReference type="ARBA" id="ARBA00022448"/>
    </source>
</evidence>
<keyword evidence="12" id="KW-0675">Receptor</keyword>
<keyword evidence="10" id="KW-0998">Cell outer membrane</keyword>
<dbReference type="EMBL" id="CXOJ01000046">
    <property type="protein sequence ID" value="CTP88597.1"/>
    <property type="molecule type" value="Genomic_DNA"/>
</dbReference>
<evidence type="ECO:0000313" key="13">
    <source>
        <dbReference type="Proteomes" id="UP000045978"/>
    </source>
</evidence>
<comment type="subcellular location">
    <subcellularLocation>
        <location evidence="1">Cell outer membrane</location>
        <topology evidence="1">Multi-pass membrane protein</topology>
    </subcellularLocation>
</comment>
<evidence type="ECO:0000256" key="6">
    <source>
        <dbReference type="ARBA" id="ARBA00023004"/>
    </source>
</evidence>
<dbReference type="GO" id="GO:0006826">
    <property type="term" value="P:iron ion transport"/>
    <property type="evidence" value="ECO:0007669"/>
    <property type="project" value="UniProtKB-KW"/>
</dbReference>
<evidence type="ECO:0000256" key="9">
    <source>
        <dbReference type="ARBA" id="ARBA00023136"/>
    </source>
</evidence>
<dbReference type="Gene3D" id="2.40.170.20">
    <property type="entry name" value="TonB-dependent receptor, beta-barrel domain"/>
    <property type="match status" value="1"/>
</dbReference>
<keyword evidence="7" id="KW-0406">Ion transport</keyword>
<keyword evidence="5" id="KW-0812">Transmembrane</keyword>
<evidence type="ECO:0000259" key="11">
    <source>
        <dbReference type="Pfam" id="PF00593"/>
    </source>
</evidence>
<evidence type="ECO:0000256" key="1">
    <source>
        <dbReference type="ARBA" id="ARBA00004571"/>
    </source>
</evidence>
<keyword evidence="9" id="KW-0472">Membrane</keyword>
<reference evidence="12 13" key="1">
    <citation type="submission" date="2015-07" db="EMBL/GenBank/DDBJ databases">
        <authorList>
            <person name="Noorani M."/>
        </authorList>
    </citation>
    <scope>NUCLEOTIDE SEQUENCE [LARGE SCALE GENOMIC DNA]</scope>
    <source>
        <strain evidence="12">LMG730</strain>
    </source>
</reference>
<keyword evidence="2" id="KW-0813">Transport</keyword>
<keyword evidence="8" id="KW-0798">TonB box</keyword>
<keyword evidence="3" id="KW-1134">Transmembrane beta strand</keyword>
<accession>A0A0K2ZUA6</accession>
<evidence type="ECO:0000256" key="5">
    <source>
        <dbReference type="ARBA" id="ARBA00022692"/>
    </source>
</evidence>
<dbReference type="Proteomes" id="UP000045978">
    <property type="component" value="Unassembled WGS sequence"/>
</dbReference>
<dbReference type="InterPro" id="IPR039426">
    <property type="entry name" value="TonB-dep_rcpt-like"/>
</dbReference>
<dbReference type="PANTHER" id="PTHR32552:SF81">
    <property type="entry name" value="TONB-DEPENDENT OUTER MEMBRANE RECEPTOR"/>
    <property type="match status" value="1"/>
</dbReference>
<evidence type="ECO:0000256" key="8">
    <source>
        <dbReference type="ARBA" id="ARBA00023077"/>
    </source>
</evidence>
<evidence type="ECO:0000256" key="3">
    <source>
        <dbReference type="ARBA" id="ARBA00022452"/>
    </source>
</evidence>
<gene>
    <name evidence="12" type="ORF">XTPLMG730_2193</name>
</gene>
<evidence type="ECO:0000256" key="10">
    <source>
        <dbReference type="ARBA" id="ARBA00023237"/>
    </source>
</evidence>
<dbReference type="InterPro" id="IPR036942">
    <property type="entry name" value="Beta-barrel_TonB_sf"/>
</dbReference>
<dbReference type="AlphaFoldDB" id="A0A0K2ZUA6"/>
<dbReference type="GO" id="GO:0009279">
    <property type="term" value="C:cell outer membrane"/>
    <property type="evidence" value="ECO:0007669"/>
    <property type="project" value="UniProtKB-SubCell"/>
</dbReference>
<protein>
    <submittedName>
        <fullName evidence="12">TonB-dependent outer membrane receptor protein</fullName>
    </submittedName>
</protein>
<feature type="domain" description="TonB-dependent receptor-like beta-barrel" evidence="11">
    <location>
        <begin position="12"/>
        <end position="161"/>
    </location>
</feature>